<accession>A0AA37BLU8</accession>
<reference evidence="1" key="2">
    <citation type="submission" date="2022-09" db="EMBL/GenBank/DDBJ databases">
        <authorList>
            <person name="Sun Q."/>
            <person name="Ohkuma M."/>
        </authorList>
    </citation>
    <scope>NUCLEOTIDE SEQUENCE</scope>
    <source>
        <strain evidence="1">JCM 3093</strain>
    </source>
</reference>
<organism evidence="1 2">
    <name type="scientific">Planomonospora parontospora</name>
    <dbReference type="NCBI Taxonomy" id="58119"/>
    <lineage>
        <taxon>Bacteria</taxon>
        <taxon>Bacillati</taxon>
        <taxon>Actinomycetota</taxon>
        <taxon>Actinomycetes</taxon>
        <taxon>Streptosporangiales</taxon>
        <taxon>Streptosporangiaceae</taxon>
        <taxon>Planomonospora</taxon>
    </lineage>
</organism>
<dbReference type="RefSeq" id="WP_191897592.1">
    <property type="nucleotide sequence ID" value="NZ_BMQD01000023.1"/>
</dbReference>
<proteinExistence type="predicted"/>
<evidence type="ECO:0000313" key="1">
    <source>
        <dbReference type="EMBL" id="GGK90888.1"/>
    </source>
</evidence>
<dbReference type="AlphaFoldDB" id="A0AA37BLU8"/>
<dbReference type="EMBL" id="BMQD01000023">
    <property type="protein sequence ID" value="GGK90888.1"/>
    <property type="molecule type" value="Genomic_DNA"/>
</dbReference>
<dbReference type="Proteomes" id="UP000627984">
    <property type="component" value="Unassembled WGS sequence"/>
</dbReference>
<gene>
    <name evidence="1" type="ORF">GCM10010126_57930</name>
</gene>
<protein>
    <submittedName>
        <fullName evidence="1">Uncharacterized protein</fullName>
    </submittedName>
</protein>
<comment type="caution">
    <text evidence="1">The sequence shown here is derived from an EMBL/GenBank/DDBJ whole genome shotgun (WGS) entry which is preliminary data.</text>
</comment>
<sequence length="203" mass="22366">MTPPPVPALLANLPTWRGIVVPYVTLRHDDGTPLLGEVNRPRLAECLHDARCQLCHAPLKTADAAVLMARPMDFGQGYVNEPAQHPWCAAYAVKACPMLSGRLDRNRVRLRSSHCCGDPGCVCAEWAKQEPSIDAQIRAGQPASPWFSVRFPVTAYTLRRSARGPAKGVALPDRSITKIRLVSAGRPDRVDLTRILLFDLPWT</sequence>
<reference evidence="1" key="1">
    <citation type="journal article" date="2014" name="Int. J. Syst. Evol. Microbiol.">
        <title>Complete genome sequence of Corynebacterium casei LMG S-19264T (=DSM 44701T), isolated from a smear-ripened cheese.</title>
        <authorList>
            <consortium name="US DOE Joint Genome Institute (JGI-PGF)"/>
            <person name="Walter F."/>
            <person name="Albersmeier A."/>
            <person name="Kalinowski J."/>
            <person name="Ruckert C."/>
        </authorList>
    </citation>
    <scope>NUCLEOTIDE SEQUENCE</scope>
    <source>
        <strain evidence="1">JCM 3093</strain>
    </source>
</reference>
<evidence type="ECO:0000313" key="2">
    <source>
        <dbReference type="Proteomes" id="UP000627984"/>
    </source>
</evidence>
<name>A0AA37BLU8_9ACTN</name>